<gene>
    <name evidence="2" type="ORF">NB063_14860</name>
</gene>
<evidence type="ECO:0000313" key="3">
    <source>
        <dbReference type="Proteomes" id="UP001202961"/>
    </source>
</evidence>
<keyword evidence="1" id="KW-1133">Transmembrane helix</keyword>
<protein>
    <recommendedName>
        <fullName evidence="4">Leucine Rich repeats (2 copies)</fullName>
    </recommendedName>
</protein>
<dbReference type="Gene3D" id="1.25.10.10">
    <property type="entry name" value="Leucine-rich Repeat Variant"/>
    <property type="match status" value="1"/>
</dbReference>
<accession>A0ABT0U664</accession>
<dbReference type="Gene3D" id="3.80.10.10">
    <property type="entry name" value="Ribonuclease Inhibitor"/>
    <property type="match status" value="1"/>
</dbReference>
<dbReference type="Proteomes" id="UP001202961">
    <property type="component" value="Unassembled WGS sequence"/>
</dbReference>
<sequence length="440" mass="48286">MKNKYLNLIIATVAGTGVGIFILMMMIPTLLGLMVGNNLNIVLGIRRVTGWGLAMGLMHCMPATFIAARVAIGREAKELSDRILLTKGVAITIGVIAGIGTTTILWVLKPLRVSPQGPPVLHIANFAGIAMAAFCAAATVVLISQRLKAQPDRPEPTTIGRSLTLTVLLWSLLLWSPIAMLGCVVWGSQLYWDPASFHTRQLESEDSYQRFLAIYKLSEEQAYSPDVIHAVGQRLSDDDFQVQGKALEYITLAALQGPDELAQVKQLKNSEDQQIREGAIEAIELTKYDFTADREAAEKALAMRANIDVYRFGSMSRIDWNKELDSSLFQLTGVYLENLSVVSGNDLAGFSNSPMLSELKLIGTEITEDGLEQLTHFPALKRLWITGSKLNDDDLQILAKIPELAYLDVSKTQVTSKGINAFLNMKSNCEVHWTIPVAAP</sequence>
<dbReference type="SUPFAM" id="SSF52047">
    <property type="entry name" value="RNI-like"/>
    <property type="match status" value="1"/>
</dbReference>
<keyword evidence="1" id="KW-0812">Transmembrane</keyword>
<proteinExistence type="predicted"/>
<evidence type="ECO:0008006" key="4">
    <source>
        <dbReference type="Google" id="ProtNLM"/>
    </source>
</evidence>
<dbReference type="InterPro" id="IPR011989">
    <property type="entry name" value="ARM-like"/>
</dbReference>
<dbReference type="EMBL" id="JAMQBK010000039">
    <property type="protein sequence ID" value="MCM2371888.1"/>
    <property type="molecule type" value="Genomic_DNA"/>
</dbReference>
<feature type="transmembrane region" description="Helical" evidence="1">
    <location>
        <begin position="51"/>
        <end position="72"/>
    </location>
</feature>
<dbReference type="SUPFAM" id="SSF48371">
    <property type="entry name" value="ARM repeat"/>
    <property type="match status" value="1"/>
</dbReference>
<organism evidence="2 3">
    <name type="scientific">Aporhodopirellula aestuarii</name>
    <dbReference type="NCBI Taxonomy" id="2950107"/>
    <lineage>
        <taxon>Bacteria</taxon>
        <taxon>Pseudomonadati</taxon>
        <taxon>Planctomycetota</taxon>
        <taxon>Planctomycetia</taxon>
        <taxon>Pirellulales</taxon>
        <taxon>Pirellulaceae</taxon>
        <taxon>Aporhodopirellula</taxon>
    </lineage>
</organism>
<feature type="transmembrane region" description="Helical" evidence="1">
    <location>
        <begin position="7"/>
        <end position="31"/>
    </location>
</feature>
<evidence type="ECO:0000256" key="1">
    <source>
        <dbReference type="SAM" id="Phobius"/>
    </source>
</evidence>
<dbReference type="InterPro" id="IPR016024">
    <property type="entry name" value="ARM-type_fold"/>
</dbReference>
<dbReference type="RefSeq" id="WP_250929520.1">
    <property type="nucleotide sequence ID" value="NZ_JAMQBK010000039.1"/>
</dbReference>
<keyword evidence="1" id="KW-0472">Membrane</keyword>
<feature type="transmembrane region" description="Helical" evidence="1">
    <location>
        <begin position="120"/>
        <end position="143"/>
    </location>
</feature>
<name>A0ABT0U664_9BACT</name>
<keyword evidence="3" id="KW-1185">Reference proteome</keyword>
<feature type="transmembrane region" description="Helical" evidence="1">
    <location>
        <begin position="163"/>
        <end position="187"/>
    </location>
</feature>
<evidence type="ECO:0000313" key="2">
    <source>
        <dbReference type="EMBL" id="MCM2371888.1"/>
    </source>
</evidence>
<reference evidence="2 3" key="1">
    <citation type="journal article" date="2022" name="Syst. Appl. Microbiol.">
        <title>Rhodopirellula aestuarii sp. nov., a novel member of the genus Rhodopirellula isolated from brackish sediments collected in the Tagus River estuary, Portugal.</title>
        <authorList>
            <person name="Vitorino I.R."/>
            <person name="Klimek D."/>
            <person name="Calusinska M."/>
            <person name="Lobo-da-Cunha A."/>
            <person name="Vasconcelos V."/>
            <person name="Lage O.M."/>
        </authorList>
    </citation>
    <scope>NUCLEOTIDE SEQUENCE [LARGE SCALE GENOMIC DNA]</scope>
    <source>
        <strain evidence="2 3">ICT_H3.1</strain>
    </source>
</reference>
<comment type="caution">
    <text evidence="2">The sequence shown here is derived from an EMBL/GenBank/DDBJ whole genome shotgun (WGS) entry which is preliminary data.</text>
</comment>
<feature type="transmembrane region" description="Helical" evidence="1">
    <location>
        <begin position="84"/>
        <end position="108"/>
    </location>
</feature>
<dbReference type="InterPro" id="IPR032675">
    <property type="entry name" value="LRR_dom_sf"/>
</dbReference>